<dbReference type="SUPFAM" id="SSF88946">
    <property type="entry name" value="Sigma2 domain of RNA polymerase sigma factors"/>
    <property type="match status" value="1"/>
</dbReference>
<dbReference type="Gene3D" id="1.10.1740.10">
    <property type="match status" value="1"/>
</dbReference>
<evidence type="ECO:0000256" key="5">
    <source>
        <dbReference type="ARBA" id="ARBA00023163"/>
    </source>
</evidence>
<dbReference type="Proteomes" id="UP001430360">
    <property type="component" value="Unassembled WGS sequence"/>
</dbReference>
<dbReference type="PANTHER" id="PTHR43133:SF8">
    <property type="entry name" value="RNA POLYMERASE SIGMA FACTOR HI_1459-RELATED"/>
    <property type="match status" value="1"/>
</dbReference>
<dbReference type="Gene3D" id="1.10.10.10">
    <property type="entry name" value="Winged helix-like DNA-binding domain superfamily/Winged helix DNA-binding domain"/>
    <property type="match status" value="1"/>
</dbReference>
<proteinExistence type="inferred from homology"/>
<gene>
    <name evidence="9" type="ORF">LTT95_05835</name>
</gene>
<evidence type="ECO:0000259" key="7">
    <source>
        <dbReference type="Pfam" id="PF04542"/>
    </source>
</evidence>
<dbReference type="RefSeq" id="WP_232135111.1">
    <property type="nucleotide sequence ID" value="NZ_CP089507.1"/>
</dbReference>
<evidence type="ECO:0000313" key="10">
    <source>
        <dbReference type="Proteomes" id="UP001430360"/>
    </source>
</evidence>
<dbReference type="Pfam" id="PF08281">
    <property type="entry name" value="Sigma70_r4_2"/>
    <property type="match status" value="1"/>
</dbReference>
<dbReference type="InterPro" id="IPR013249">
    <property type="entry name" value="RNA_pol_sigma70_r4_t2"/>
</dbReference>
<dbReference type="InterPro" id="IPR013324">
    <property type="entry name" value="RNA_pol_sigma_r3/r4-like"/>
</dbReference>
<comment type="similarity">
    <text evidence="1">Belongs to the sigma-70 factor family. ECF subfamily.</text>
</comment>
<name>A0ABS8UB64_9GAMM</name>
<reference evidence="9" key="2">
    <citation type="journal article" date="2022" name="Syst. Appl. Microbiol.">
        <title>Physiological and genomic characterisation of Luteimonas fraxinea sp. nov., a bacterial species associated with trees tolerant to ash dieback.</title>
        <authorList>
            <person name="Ulrich K."/>
            <person name="Becker R."/>
            <person name="Behrendt U."/>
            <person name="Kube M."/>
            <person name="Schneck V."/>
            <person name="Ulrich A."/>
        </authorList>
    </citation>
    <scope>NUCLEOTIDE SEQUENCE</scope>
    <source>
        <strain evidence="9">A1P009</strain>
    </source>
</reference>
<evidence type="ECO:0000256" key="3">
    <source>
        <dbReference type="ARBA" id="ARBA00023082"/>
    </source>
</evidence>
<keyword evidence="5" id="KW-0804">Transcription</keyword>
<dbReference type="InterPro" id="IPR039425">
    <property type="entry name" value="RNA_pol_sigma-70-like"/>
</dbReference>
<keyword evidence="4" id="KW-0238">DNA-binding</keyword>
<dbReference type="SUPFAM" id="SSF88659">
    <property type="entry name" value="Sigma3 and sigma4 domains of RNA polymerase sigma factors"/>
    <property type="match status" value="1"/>
</dbReference>
<dbReference type="PANTHER" id="PTHR43133">
    <property type="entry name" value="RNA POLYMERASE ECF-TYPE SIGMA FACTO"/>
    <property type="match status" value="1"/>
</dbReference>
<keyword evidence="2" id="KW-0805">Transcription regulation</keyword>
<dbReference type="EMBL" id="JAJQKU010000002">
    <property type="protein sequence ID" value="MCD9096459.1"/>
    <property type="molecule type" value="Genomic_DNA"/>
</dbReference>
<keyword evidence="10" id="KW-1185">Reference proteome</keyword>
<dbReference type="CDD" id="cd06171">
    <property type="entry name" value="Sigma70_r4"/>
    <property type="match status" value="1"/>
</dbReference>
<dbReference type="InterPro" id="IPR007627">
    <property type="entry name" value="RNA_pol_sigma70_r2"/>
</dbReference>
<dbReference type="InterPro" id="IPR014284">
    <property type="entry name" value="RNA_pol_sigma-70_dom"/>
</dbReference>
<evidence type="ECO:0000256" key="6">
    <source>
        <dbReference type="SAM" id="MobiDB-lite"/>
    </source>
</evidence>
<dbReference type="Pfam" id="PF04542">
    <property type="entry name" value="Sigma70_r2"/>
    <property type="match status" value="1"/>
</dbReference>
<keyword evidence="3" id="KW-0731">Sigma factor</keyword>
<feature type="region of interest" description="Disordered" evidence="6">
    <location>
        <begin position="164"/>
        <end position="184"/>
    </location>
</feature>
<dbReference type="InterPro" id="IPR013325">
    <property type="entry name" value="RNA_pol_sigma_r2"/>
</dbReference>
<evidence type="ECO:0000256" key="1">
    <source>
        <dbReference type="ARBA" id="ARBA00010641"/>
    </source>
</evidence>
<comment type="caution">
    <text evidence="9">The sequence shown here is derived from an EMBL/GenBank/DDBJ whole genome shotgun (WGS) entry which is preliminary data.</text>
</comment>
<evidence type="ECO:0000256" key="4">
    <source>
        <dbReference type="ARBA" id="ARBA00023125"/>
    </source>
</evidence>
<evidence type="ECO:0000313" key="9">
    <source>
        <dbReference type="EMBL" id="MCD9096459.1"/>
    </source>
</evidence>
<organism evidence="9 10">
    <name type="scientific">Luteimonas fraxinea</name>
    <dbReference type="NCBI Taxonomy" id="2901869"/>
    <lineage>
        <taxon>Bacteria</taxon>
        <taxon>Pseudomonadati</taxon>
        <taxon>Pseudomonadota</taxon>
        <taxon>Gammaproteobacteria</taxon>
        <taxon>Lysobacterales</taxon>
        <taxon>Lysobacteraceae</taxon>
        <taxon>Luteimonas</taxon>
    </lineage>
</organism>
<accession>A0ABS8UB64</accession>
<evidence type="ECO:0000259" key="8">
    <source>
        <dbReference type="Pfam" id="PF08281"/>
    </source>
</evidence>
<evidence type="ECO:0000256" key="2">
    <source>
        <dbReference type="ARBA" id="ARBA00023015"/>
    </source>
</evidence>
<reference evidence="9" key="1">
    <citation type="submission" date="2021-12" db="EMBL/GenBank/DDBJ databases">
        <authorList>
            <person name="Ulrich A."/>
        </authorList>
    </citation>
    <scope>NUCLEOTIDE SEQUENCE</scope>
    <source>
        <strain evidence="9">A1P009</strain>
    </source>
</reference>
<protein>
    <submittedName>
        <fullName evidence="9">RNA polymerase sigma factor</fullName>
    </submittedName>
</protein>
<dbReference type="NCBIfam" id="TIGR02937">
    <property type="entry name" value="sigma70-ECF"/>
    <property type="match status" value="1"/>
</dbReference>
<dbReference type="InterPro" id="IPR036388">
    <property type="entry name" value="WH-like_DNA-bd_sf"/>
</dbReference>
<feature type="domain" description="RNA polymerase sigma-70 region 2" evidence="7">
    <location>
        <begin position="240"/>
        <end position="306"/>
    </location>
</feature>
<feature type="domain" description="RNA polymerase sigma factor 70 region 4 type 2" evidence="8">
    <location>
        <begin position="335"/>
        <end position="384"/>
    </location>
</feature>
<sequence length="396" mass="43992">MANVVYRLDAGTEAWQVDIVEYLPGIETFGAGDSSLGPPHAIAHGRREIACGIADRGDAESNQPCSVMVGNRVVGQCLDDHLLSLPAHLEWAQRQMCVHVDETRHQITAIERHDGGTASAVTAAGTRDARDASLLDPDALRLPAATRFEVDDVYPVKRQWLRSRMEGQRGPAGQQSSEGPRDETMHVEIRCGCTRFSRAVYPVSYAQTRENISVRNRRSSTTDYLIPPNPSPMPPSWSQVNAFHPQLWRAVCGYELNPALREELMQEVLLAIWQALPTLREHDRLLPFVLRVAHNLGASHVRTATRAPASLQLDPAQHDVPDPATTDEAERARSEWLFEALVTLPLRLRQPLMLQLEGFDYGEIASLLGISQENVGVRLHRGRAILKTLLSQEDIA</sequence>